<feature type="domain" description="Transposase IS204/IS1001/IS1096/IS1165 DDE" evidence="1">
    <location>
        <begin position="125"/>
        <end position="268"/>
    </location>
</feature>
<dbReference type="PANTHER" id="PTHR33498">
    <property type="entry name" value="TRANSPOSASE FOR INSERTION SEQUENCE ELEMENT IS1557"/>
    <property type="match status" value="1"/>
</dbReference>
<evidence type="ECO:0000313" key="5">
    <source>
        <dbReference type="Proteomes" id="UP000598146"/>
    </source>
</evidence>
<reference evidence="4" key="1">
    <citation type="submission" date="2020-11" db="EMBL/GenBank/DDBJ databases">
        <title>Isolation and identification of active actinomycetes.</title>
        <authorList>
            <person name="Sun X."/>
        </authorList>
    </citation>
    <scope>NUCLEOTIDE SEQUENCE</scope>
    <source>
        <strain evidence="4">NEAU-A11</strain>
    </source>
</reference>
<feature type="domain" description="Transposase IS204/IS1001/IS1096/IS1165 zinc-finger" evidence="3">
    <location>
        <begin position="15"/>
        <end position="54"/>
    </location>
</feature>
<comment type="caution">
    <text evidence="4">The sequence shown here is derived from an EMBL/GenBank/DDBJ whole genome shotgun (WGS) entry which is preliminary data.</text>
</comment>
<dbReference type="Pfam" id="PF01610">
    <property type="entry name" value="DDE_Tnp_ISL3"/>
    <property type="match status" value="1"/>
</dbReference>
<protein>
    <submittedName>
        <fullName evidence="4">ISL3 family transposase</fullName>
    </submittedName>
</protein>
<evidence type="ECO:0000313" key="4">
    <source>
        <dbReference type="EMBL" id="MBG0569160.1"/>
    </source>
</evidence>
<dbReference type="NCBIfam" id="NF033550">
    <property type="entry name" value="transpos_ISL3"/>
    <property type="match status" value="1"/>
</dbReference>
<proteinExistence type="predicted"/>
<accession>A0A931G3E4</accession>
<evidence type="ECO:0000259" key="2">
    <source>
        <dbReference type="Pfam" id="PF13542"/>
    </source>
</evidence>
<dbReference type="Pfam" id="PF13542">
    <property type="entry name" value="HTH_Tnp_ISL3"/>
    <property type="match status" value="1"/>
</dbReference>
<sequence>MIGLRRRRRRLICPCGAPTMARYDTSRRRWRHLDFGACQAWLEADIHRIDCRSCSRVRTEQVPWARPNARHTTDFENVAAWLAQRMDKASIARLLRCSWEAVDAIVTRVVADHIDDRRLDQLYRIGVDEISYKRGHKFLTIVADHDTGNVVWVGKERSKAAFEDFFAALGPERAAAVEAISLDGSSVYLPVTREQIPQARICLDPFHVIKWTNEVVESVYRAEAPTMPSGPGMPERRHWRRARFAVRAGRENLDDEHRQILRLLRRHRYRLWRT</sequence>
<gene>
    <name evidence="4" type="ORF">I4J89_47905</name>
</gene>
<dbReference type="InterPro" id="IPR047951">
    <property type="entry name" value="Transpos_ISL3"/>
</dbReference>
<dbReference type="Pfam" id="PF14690">
    <property type="entry name" value="Zn_ribbon_ISL3"/>
    <property type="match status" value="1"/>
</dbReference>
<dbReference type="Proteomes" id="UP000598146">
    <property type="component" value="Unassembled WGS sequence"/>
</dbReference>
<organism evidence="4 5">
    <name type="scientific">Actinoplanes aureus</name>
    <dbReference type="NCBI Taxonomy" id="2792083"/>
    <lineage>
        <taxon>Bacteria</taxon>
        <taxon>Bacillati</taxon>
        <taxon>Actinomycetota</taxon>
        <taxon>Actinomycetes</taxon>
        <taxon>Micromonosporales</taxon>
        <taxon>Micromonosporaceae</taxon>
        <taxon>Actinoplanes</taxon>
    </lineage>
</organism>
<evidence type="ECO:0000259" key="1">
    <source>
        <dbReference type="Pfam" id="PF01610"/>
    </source>
</evidence>
<dbReference type="InterPro" id="IPR002560">
    <property type="entry name" value="Transposase_DDE"/>
</dbReference>
<dbReference type="InterPro" id="IPR029261">
    <property type="entry name" value="Transposase_Znf"/>
</dbReference>
<feature type="domain" description="Transposase IS204/IS1001/IS1096/IS1165 helix-turn-helix" evidence="2">
    <location>
        <begin position="60"/>
        <end position="110"/>
    </location>
</feature>
<evidence type="ECO:0000259" key="3">
    <source>
        <dbReference type="Pfam" id="PF14690"/>
    </source>
</evidence>
<dbReference type="InterPro" id="IPR032877">
    <property type="entry name" value="Transposase_HTH"/>
</dbReference>
<dbReference type="EMBL" id="JADQTO010000056">
    <property type="protein sequence ID" value="MBG0569160.1"/>
    <property type="molecule type" value="Genomic_DNA"/>
</dbReference>
<name>A0A931G3E4_9ACTN</name>
<dbReference type="PANTHER" id="PTHR33498:SF1">
    <property type="entry name" value="TRANSPOSASE FOR INSERTION SEQUENCE ELEMENT IS1557"/>
    <property type="match status" value="1"/>
</dbReference>
<keyword evidence="5" id="KW-1185">Reference proteome</keyword>
<dbReference type="AlphaFoldDB" id="A0A931G3E4"/>